<feature type="domain" description="DDE-1" evidence="1">
    <location>
        <begin position="177"/>
        <end position="345"/>
    </location>
</feature>
<dbReference type="EMBL" id="NEVH01009788">
    <property type="protein sequence ID" value="PNF32632.1"/>
    <property type="molecule type" value="Genomic_DNA"/>
</dbReference>
<dbReference type="STRING" id="105785.A0A2J7QVM8"/>
<evidence type="ECO:0000259" key="1">
    <source>
        <dbReference type="Pfam" id="PF03184"/>
    </source>
</evidence>
<comment type="caution">
    <text evidence="2">The sequence shown here is derived from an EMBL/GenBank/DDBJ whole genome shotgun (WGS) entry which is preliminary data.</text>
</comment>
<keyword evidence="3" id="KW-1185">Reference proteome</keyword>
<dbReference type="PANTHER" id="PTHR19303">
    <property type="entry name" value="TRANSPOSON"/>
    <property type="match status" value="1"/>
</dbReference>
<reference evidence="2 3" key="1">
    <citation type="submission" date="2017-12" db="EMBL/GenBank/DDBJ databases">
        <title>Hemimetabolous genomes reveal molecular basis of termite eusociality.</title>
        <authorList>
            <person name="Harrison M.C."/>
            <person name="Jongepier E."/>
            <person name="Robertson H.M."/>
            <person name="Arning N."/>
            <person name="Bitard-Feildel T."/>
            <person name="Chao H."/>
            <person name="Childers C.P."/>
            <person name="Dinh H."/>
            <person name="Doddapaneni H."/>
            <person name="Dugan S."/>
            <person name="Gowin J."/>
            <person name="Greiner C."/>
            <person name="Han Y."/>
            <person name="Hu H."/>
            <person name="Hughes D.S.T."/>
            <person name="Huylmans A.-K."/>
            <person name="Kemena C."/>
            <person name="Kremer L.P.M."/>
            <person name="Lee S.L."/>
            <person name="Lopez-Ezquerra A."/>
            <person name="Mallet L."/>
            <person name="Monroy-Kuhn J.M."/>
            <person name="Moser A."/>
            <person name="Murali S.C."/>
            <person name="Muzny D.M."/>
            <person name="Otani S."/>
            <person name="Piulachs M.-D."/>
            <person name="Poelchau M."/>
            <person name="Qu J."/>
            <person name="Schaub F."/>
            <person name="Wada-Katsumata A."/>
            <person name="Worley K.C."/>
            <person name="Xie Q."/>
            <person name="Ylla G."/>
            <person name="Poulsen M."/>
            <person name="Gibbs R.A."/>
            <person name="Schal C."/>
            <person name="Richards S."/>
            <person name="Belles X."/>
            <person name="Korb J."/>
            <person name="Bornberg-Bauer E."/>
        </authorList>
    </citation>
    <scope>NUCLEOTIDE SEQUENCE [LARGE SCALE GENOMIC DNA]</scope>
    <source>
        <tissue evidence="2">Whole body</tissue>
    </source>
</reference>
<evidence type="ECO:0000313" key="2">
    <source>
        <dbReference type="EMBL" id="PNF32632.1"/>
    </source>
</evidence>
<dbReference type="PANTHER" id="PTHR19303:SF74">
    <property type="entry name" value="POGO TRANSPOSABLE ELEMENT WITH KRAB DOMAIN"/>
    <property type="match status" value="1"/>
</dbReference>
<protein>
    <recommendedName>
        <fullName evidence="1">DDE-1 domain-containing protein</fullName>
    </recommendedName>
</protein>
<sequence length="359" mass="41260">MNIKAEEVSESQEEADPVQITFQEIKAEPEDCTNLETALVGPYGETYPTLHDANQAMKVKAEAVSDAEEEEDPVPITFPEIKAELEGSYGWARRFMARHDLVIRRRMSIALRLPDTYQEKLLAFQKRVLKLRKTHNYTMGAIGNVDETPVFFEMPGESTVNKAGEKTVHVRTAGAEKQRCTVMLGITADGNKLPPFVIFKRKTLPKEKLPPGILVRVQEKGWMTEELYLDWLKSVWFRRPGALLRQRSMLVVDSFRSHLTENVKVKMRQEKSDMVVIPGGMTGMLQPLDVSINRPFKSHLRRFYREWRCGSTEMTLTVRFKKPSLSQMCEWIVDAWNTIPEEILLACVVFEHRPCLNCE</sequence>
<name>A0A2J7QVM8_9NEOP</name>
<dbReference type="InterPro" id="IPR004875">
    <property type="entry name" value="DDE_SF_endonuclease_dom"/>
</dbReference>
<dbReference type="Proteomes" id="UP000235965">
    <property type="component" value="Unassembled WGS sequence"/>
</dbReference>
<dbReference type="InParanoid" id="A0A2J7QVM8"/>
<gene>
    <name evidence="2" type="ORF">B7P43_G17259</name>
</gene>
<organism evidence="2 3">
    <name type="scientific">Cryptotermes secundus</name>
    <dbReference type="NCBI Taxonomy" id="105785"/>
    <lineage>
        <taxon>Eukaryota</taxon>
        <taxon>Metazoa</taxon>
        <taxon>Ecdysozoa</taxon>
        <taxon>Arthropoda</taxon>
        <taxon>Hexapoda</taxon>
        <taxon>Insecta</taxon>
        <taxon>Pterygota</taxon>
        <taxon>Neoptera</taxon>
        <taxon>Polyneoptera</taxon>
        <taxon>Dictyoptera</taxon>
        <taxon>Blattodea</taxon>
        <taxon>Blattoidea</taxon>
        <taxon>Termitoidae</taxon>
        <taxon>Kalotermitidae</taxon>
        <taxon>Cryptotermitinae</taxon>
        <taxon>Cryptotermes</taxon>
    </lineage>
</organism>
<dbReference type="GO" id="GO:0005634">
    <property type="term" value="C:nucleus"/>
    <property type="evidence" value="ECO:0007669"/>
    <property type="project" value="TreeGrafter"/>
</dbReference>
<evidence type="ECO:0000313" key="3">
    <source>
        <dbReference type="Proteomes" id="UP000235965"/>
    </source>
</evidence>
<dbReference type="AlphaFoldDB" id="A0A2J7QVM8"/>
<accession>A0A2J7QVM8</accession>
<dbReference type="Pfam" id="PF03184">
    <property type="entry name" value="DDE_1"/>
    <property type="match status" value="1"/>
</dbReference>
<proteinExistence type="predicted"/>
<dbReference type="InterPro" id="IPR050863">
    <property type="entry name" value="CenT-Element_Derived"/>
</dbReference>
<dbReference type="GO" id="GO:0003677">
    <property type="term" value="F:DNA binding"/>
    <property type="evidence" value="ECO:0007669"/>
    <property type="project" value="TreeGrafter"/>
</dbReference>